<protein>
    <submittedName>
        <fullName evidence="2">Uncharacterized protein</fullName>
    </submittedName>
</protein>
<dbReference type="KEGG" id="kco:BWI95_12180"/>
<reference evidence="2 3" key="1">
    <citation type="submission" date="2017-01" db="EMBL/GenBank/DDBJ databases">
        <authorList>
            <person name="Cao J.-M."/>
        </authorList>
    </citation>
    <scope>NUCLEOTIDE SEQUENCE [LARGE SCALE GENOMIC DNA]</scope>
    <source>
        <strain evidence="2 3">888-76</strain>
    </source>
</reference>
<keyword evidence="1" id="KW-0472">Membrane</keyword>
<dbReference type="AlphaFoldDB" id="A0A807LEN2"/>
<evidence type="ECO:0000313" key="2">
    <source>
        <dbReference type="EMBL" id="APZ05749.1"/>
    </source>
</evidence>
<dbReference type="Proteomes" id="UP000187148">
    <property type="component" value="Chromosome"/>
</dbReference>
<evidence type="ECO:0000313" key="3">
    <source>
        <dbReference type="Proteomes" id="UP000187148"/>
    </source>
</evidence>
<feature type="transmembrane region" description="Helical" evidence="1">
    <location>
        <begin position="129"/>
        <end position="148"/>
    </location>
</feature>
<keyword evidence="1" id="KW-0812">Transmembrane</keyword>
<proteinExistence type="predicted"/>
<sequence length="194" mass="21863">MNYQTTTLWFYSPYHLLLVVAVIAATFLGLTAPILYFLVIGLLFPVLVSMRLHILSENGKATLIKEREEWMVYVQGIPVHETRASLKNPCFSTPERLRQFFMRGFMARALIQLAAIAMLIDQARANPLVSYEGLAAGTMLVLLLIPLYRTARAISDVHAGKWALQEIDATTGYQAYFVDNKRVKTALDRMLAVP</sequence>
<evidence type="ECO:0000256" key="1">
    <source>
        <dbReference type="SAM" id="Phobius"/>
    </source>
</evidence>
<keyword evidence="3" id="KW-1185">Reference proteome</keyword>
<gene>
    <name evidence="2" type="ORF">BWI95_12180</name>
</gene>
<dbReference type="EMBL" id="CP019445">
    <property type="protein sequence ID" value="APZ05749.1"/>
    <property type="molecule type" value="Genomic_DNA"/>
</dbReference>
<feature type="transmembrane region" description="Helical" evidence="1">
    <location>
        <begin position="15"/>
        <end position="48"/>
    </location>
</feature>
<name>A0A807LEN2_9ENTR</name>
<dbReference type="RefSeq" id="WP_076769552.1">
    <property type="nucleotide sequence ID" value="NZ_CP019445.1"/>
</dbReference>
<feature type="transmembrane region" description="Helical" evidence="1">
    <location>
        <begin position="105"/>
        <end position="123"/>
    </location>
</feature>
<organism evidence="2 3">
    <name type="scientific">Kosakonia cowanii JCM 10956 = DSM 18146</name>
    <dbReference type="NCBI Taxonomy" id="1300165"/>
    <lineage>
        <taxon>Bacteria</taxon>
        <taxon>Pseudomonadati</taxon>
        <taxon>Pseudomonadota</taxon>
        <taxon>Gammaproteobacteria</taxon>
        <taxon>Enterobacterales</taxon>
        <taxon>Enterobacteriaceae</taxon>
        <taxon>Kosakonia</taxon>
    </lineage>
</organism>
<accession>A0A807LEN2</accession>
<keyword evidence="1" id="KW-1133">Transmembrane helix</keyword>